<organism evidence="1 2">
    <name type="scientific">Aquatica leii</name>
    <dbReference type="NCBI Taxonomy" id="1421715"/>
    <lineage>
        <taxon>Eukaryota</taxon>
        <taxon>Metazoa</taxon>
        <taxon>Ecdysozoa</taxon>
        <taxon>Arthropoda</taxon>
        <taxon>Hexapoda</taxon>
        <taxon>Insecta</taxon>
        <taxon>Pterygota</taxon>
        <taxon>Neoptera</taxon>
        <taxon>Endopterygota</taxon>
        <taxon>Coleoptera</taxon>
        <taxon>Polyphaga</taxon>
        <taxon>Elateriformia</taxon>
        <taxon>Elateroidea</taxon>
        <taxon>Lampyridae</taxon>
        <taxon>Luciolinae</taxon>
        <taxon>Aquatica</taxon>
    </lineage>
</organism>
<comment type="caution">
    <text evidence="1">The sequence shown here is derived from an EMBL/GenBank/DDBJ whole genome shotgun (WGS) entry which is preliminary data.</text>
</comment>
<name>A0AAN7SDU0_9COLE</name>
<gene>
    <name evidence="1" type="ORF">RN001_009378</name>
</gene>
<dbReference type="Proteomes" id="UP001353858">
    <property type="component" value="Unassembled WGS sequence"/>
</dbReference>
<evidence type="ECO:0000313" key="1">
    <source>
        <dbReference type="EMBL" id="KAK4876872.1"/>
    </source>
</evidence>
<protein>
    <submittedName>
        <fullName evidence="1">Uncharacterized protein</fullName>
    </submittedName>
</protein>
<keyword evidence="2" id="KW-1185">Reference proteome</keyword>
<accession>A0AAN7SDU0</accession>
<proteinExistence type="predicted"/>
<dbReference type="EMBL" id="JARPUR010000004">
    <property type="protein sequence ID" value="KAK4876872.1"/>
    <property type="molecule type" value="Genomic_DNA"/>
</dbReference>
<evidence type="ECO:0000313" key="2">
    <source>
        <dbReference type="Proteomes" id="UP001353858"/>
    </source>
</evidence>
<dbReference type="PANTHER" id="PTHR46409:SF1">
    <property type="entry name" value="HTH PSQ-TYPE DOMAIN-CONTAINING PROTEIN"/>
    <property type="match status" value="1"/>
</dbReference>
<sequence>MYQRRNFFWSDEQKYVRELGLRRILKCRRRASSRNQGIIRVFQVPKLNFKAEEYIDMIDWQSSEVTEPPL</sequence>
<dbReference type="AlphaFoldDB" id="A0AAN7SDU0"/>
<dbReference type="PANTHER" id="PTHR46409">
    <property type="entry name" value="HTH PSQ-TYPE DOMAIN-CONTAINING PROTEIN"/>
    <property type="match status" value="1"/>
</dbReference>
<reference evidence="2" key="1">
    <citation type="submission" date="2023-01" db="EMBL/GenBank/DDBJ databases">
        <title>Key to firefly adult light organ development and bioluminescence: homeobox transcription factors regulate luciferase expression and transportation to peroxisome.</title>
        <authorList>
            <person name="Fu X."/>
        </authorList>
    </citation>
    <scope>NUCLEOTIDE SEQUENCE [LARGE SCALE GENOMIC DNA]</scope>
</reference>